<keyword evidence="1" id="KW-1133">Transmembrane helix</keyword>
<comment type="caution">
    <text evidence="2">The sequence shown here is derived from an EMBL/GenBank/DDBJ whole genome shotgun (WGS) entry which is preliminary data.</text>
</comment>
<sequence length="81" mass="9149">MGARAIQLMHTKAFTFSEATVCRHRSRTYYRCFAGFVIVNSDEKLILFVLYHVVTTTVLISNVVVDIIKASSVHYLQGGPR</sequence>
<dbReference type="Proteomes" id="UP000284002">
    <property type="component" value="Unassembled WGS sequence"/>
</dbReference>
<gene>
    <name evidence="2" type="ORF">BK662_12430</name>
</gene>
<keyword evidence="1" id="KW-0812">Transmembrane</keyword>
<evidence type="ECO:0000256" key="1">
    <source>
        <dbReference type="SAM" id="Phobius"/>
    </source>
</evidence>
<protein>
    <submittedName>
        <fullName evidence="2">Uncharacterized protein</fullName>
    </submittedName>
</protein>
<evidence type="ECO:0000313" key="3">
    <source>
        <dbReference type="Proteomes" id="UP000284002"/>
    </source>
</evidence>
<accession>A0A423HRP9</accession>
<dbReference type="AlphaFoldDB" id="A0A423HRP9"/>
<feature type="transmembrane region" description="Helical" evidence="1">
    <location>
        <begin position="45"/>
        <end position="65"/>
    </location>
</feature>
<proteinExistence type="predicted"/>
<evidence type="ECO:0000313" key="2">
    <source>
        <dbReference type="EMBL" id="RON15871.1"/>
    </source>
</evidence>
<name>A0A423HRP9_9PSED</name>
<organism evidence="2 3">
    <name type="scientific">Pseudomonas frederiksbergensis</name>
    <dbReference type="NCBI Taxonomy" id="104087"/>
    <lineage>
        <taxon>Bacteria</taxon>
        <taxon>Pseudomonadati</taxon>
        <taxon>Pseudomonadota</taxon>
        <taxon>Gammaproteobacteria</taxon>
        <taxon>Pseudomonadales</taxon>
        <taxon>Pseudomonadaceae</taxon>
        <taxon>Pseudomonas</taxon>
    </lineage>
</organism>
<keyword evidence="1" id="KW-0472">Membrane</keyword>
<reference evidence="2 3" key="1">
    <citation type="submission" date="2016-10" db="EMBL/GenBank/DDBJ databases">
        <title>Comparative genome analysis of multiple Pseudomonas spp. focuses on biocontrol and plant growth promoting traits.</title>
        <authorList>
            <person name="Tao X.-Y."/>
            <person name="Taylor C.G."/>
        </authorList>
    </citation>
    <scope>NUCLEOTIDE SEQUENCE [LARGE SCALE GENOMIC DNA]</scope>
    <source>
        <strain evidence="2 3">36C6</strain>
    </source>
</reference>
<dbReference type="EMBL" id="MOBM01000015">
    <property type="protein sequence ID" value="RON15871.1"/>
    <property type="molecule type" value="Genomic_DNA"/>
</dbReference>